<keyword evidence="5 14" id="KW-0963">Cytoplasm</keyword>
<evidence type="ECO:0000256" key="11">
    <source>
        <dbReference type="ARBA" id="ARBA00022967"/>
    </source>
</evidence>
<comment type="cofactor">
    <cofactor evidence="1">
        <name>Zn(2+)</name>
        <dbReference type="ChEBI" id="CHEBI:29105"/>
    </cofactor>
</comment>
<comment type="caution">
    <text evidence="14">Lacks conserved residue(s) required for the propagation of feature annotation.</text>
</comment>
<dbReference type="Pfam" id="PF01043">
    <property type="entry name" value="SecA_PP_bind"/>
    <property type="match status" value="1"/>
</dbReference>
<dbReference type="GO" id="GO:0008564">
    <property type="term" value="F:protein-exporting ATPase activity"/>
    <property type="evidence" value="ECO:0007669"/>
    <property type="project" value="UniProtKB-EC"/>
</dbReference>
<proteinExistence type="inferred from homology"/>
<evidence type="ECO:0000256" key="14">
    <source>
        <dbReference type="HAMAP-Rule" id="MF_01382"/>
    </source>
</evidence>
<dbReference type="SUPFAM" id="SSF52540">
    <property type="entry name" value="P-loop containing nucleoside triphosphate hydrolases"/>
    <property type="match status" value="2"/>
</dbReference>
<name>A0A845S7U3_9PROT</name>
<evidence type="ECO:0000256" key="9">
    <source>
        <dbReference type="ARBA" id="ARBA00022840"/>
    </source>
</evidence>
<keyword evidence="16" id="KW-0175">Coiled coil</keyword>
<dbReference type="FunFam" id="3.90.1440.10:FF:000001">
    <property type="entry name" value="Preprotein translocase subunit SecA"/>
    <property type="match status" value="1"/>
</dbReference>
<dbReference type="Pfam" id="PF02810">
    <property type="entry name" value="SEC-C"/>
    <property type="match status" value="1"/>
</dbReference>
<keyword evidence="13 14" id="KW-0472">Membrane</keyword>
<evidence type="ECO:0000259" key="18">
    <source>
        <dbReference type="PROSITE" id="PS51196"/>
    </source>
</evidence>
<dbReference type="InterPro" id="IPR004027">
    <property type="entry name" value="SEC_C_motif"/>
</dbReference>
<dbReference type="InterPro" id="IPR036670">
    <property type="entry name" value="SecA_X-link_sf"/>
</dbReference>
<dbReference type="PRINTS" id="PR00906">
    <property type="entry name" value="SECA"/>
</dbReference>
<comment type="catalytic activity">
    <reaction evidence="14">
        <text>ATP + H2O + cellular proteinSide 1 = ADP + phosphate + cellular proteinSide 2.</text>
        <dbReference type="EC" id="7.4.2.8"/>
    </reaction>
</comment>
<dbReference type="EC" id="7.4.2.8" evidence="14"/>
<dbReference type="Pfam" id="PF21090">
    <property type="entry name" value="P-loop_SecA"/>
    <property type="match status" value="1"/>
</dbReference>
<dbReference type="Pfam" id="PF07517">
    <property type="entry name" value="SecA_DEAD"/>
    <property type="match status" value="1"/>
</dbReference>
<dbReference type="SMART" id="SM00958">
    <property type="entry name" value="SecA_PP_bind"/>
    <property type="match status" value="1"/>
</dbReference>
<comment type="function">
    <text evidence="14">Part of the Sec protein translocase complex. Interacts with the SecYEG preprotein conducting channel. Has a central role in coupling the hydrolysis of ATP to the transfer of proteins into and across the cell membrane, serving both as a receptor for the preprotein-SecB complex and as an ATP-driven molecular motor driving the stepwise translocation of polypeptide chains across the membrane.</text>
</comment>
<dbReference type="InterPro" id="IPR011116">
    <property type="entry name" value="SecA_Wing/Scaffold"/>
</dbReference>
<feature type="coiled-coil region" evidence="16">
    <location>
        <begin position="575"/>
        <end position="602"/>
    </location>
</feature>
<evidence type="ECO:0000256" key="7">
    <source>
        <dbReference type="ARBA" id="ARBA00022741"/>
    </source>
</evidence>
<dbReference type="GO" id="GO:0005829">
    <property type="term" value="C:cytosol"/>
    <property type="evidence" value="ECO:0007669"/>
    <property type="project" value="TreeGrafter"/>
</dbReference>
<dbReference type="InterPro" id="IPR044722">
    <property type="entry name" value="SecA_SF2_C"/>
</dbReference>
<dbReference type="CDD" id="cd17928">
    <property type="entry name" value="DEXDc_SecA"/>
    <property type="match status" value="1"/>
</dbReference>
<comment type="caution">
    <text evidence="19">The sequence shown here is derived from an EMBL/GenBank/DDBJ whole genome shotgun (WGS) entry which is preliminary data.</text>
</comment>
<comment type="subunit">
    <text evidence="14">Monomer and homodimer. Part of the essential Sec protein translocation apparatus which comprises SecA, SecYEG and auxiliary proteins SecDF-YajC and YidC.</text>
</comment>
<keyword evidence="8" id="KW-0862">Zinc</keyword>
<organism evidence="19 20">
    <name type="scientific">Candidatus Fonsibacter lacus</name>
    <dbReference type="NCBI Taxonomy" id="2576439"/>
    <lineage>
        <taxon>Bacteria</taxon>
        <taxon>Pseudomonadati</taxon>
        <taxon>Pseudomonadota</taxon>
        <taxon>Alphaproteobacteria</taxon>
        <taxon>Candidatus Pelagibacterales</taxon>
        <taxon>Candidatus Pelagibacterales incertae sedis</taxon>
        <taxon>Candidatus Fonsibacter</taxon>
    </lineage>
</organism>
<keyword evidence="7 14" id="KW-0547">Nucleotide-binding</keyword>
<evidence type="ECO:0000259" key="17">
    <source>
        <dbReference type="PROSITE" id="PS51192"/>
    </source>
</evidence>
<dbReference type="Gene3D" id="3.40.50.300">
    <property type="entry name" value="P-loop containing nucleotide triphosphate hydrolases"/>
    <property type="match status" value="2"/>
</dbReference>
<evidence type="ECO:0000256" key="10">
    <source>
        <dbReference type="ARBA" id="ARBA00022927"/>
    </source>
</evidence>
<keyword evidence="6" id="KW-0479">Metal-binding</keyword>
<dbReference type="InterPro" id="IPR011115">
    <property type="entry name" value="SecA_DEAD"/>
</dbReference>
<evidence type="ECO:0000256" key="15">
    <source>
        <dbReference type="RuleBase" id="RU003874"/>
    </source>
</evidence>
<dbReference type="GO" id="GO:0046872">
    <property type="term" value="F:metal ion binding"/>
    <property type="evidence" value="ECO:0007669"/>
    <property type="project" value="UniProtKB-KW"/>
</dbReference>
<dbReference type="Pfam" id="PF07516">
    <property type="entry name" value="SecA_SW"/>
    <property type="match status" value="1"/>
</dbReference>
<evidence type="ECO:0000313" key="20">
    <source>
        <dbReference type="Proteomes" id="UP000572953"/>
    </source>
</evidence>
<dbReference type="Gene3D" id="3.90.1440.10">
    <property type="entry name" value="SecA, preprotein cross-linking domain"/>
    <property type="match status" value="1"/>
</dbReference>
<protein>
    <recommendedName>
        <fullName evidence="14 15">Protein translocase subunit SecA</fullName>
        <ecNumber evidence="14">7.4.2.8</ecNumber>
    </recommendedName>
</protein>
<evidence type="ECO:0000256" key="3">
    <source>
        <dbReference type="ARBA" id="ARBA00022448"/>
    </source>
</evidence>
<feature type="domain" description="SecA family profile" evidence="18">
    <location>
        <begin position="5"/>
        <end position="656"/>
    </location>
</feature>
<evidence type="ECO:0000256" key="6">
    <source>
        <dbReference type="ARBA" id="ARBA00022723"/>
    </source>
</evidence>
<evidence type="ECO:0000256" key="12">
    <source>
        <dbReference type="ARBA" id="ARBA00023010"/>
    </source>
</evidence>
<feature type="binding site" evidence="14">
    <location>
        <begin position="107"/>
        <end position="111"/>
    </location>
    <ligand>
        <name>ATP</name>
        <dbReference type="ChEBI" id="CHEBI:30616"/>
    </ligand>
</feature>
<dbReference type="InterPro" id="IPR027417">
    <property type="entry name" value="P-loop_NTPase"/>
</dbReference>
<dbReference type="GO" id="GO:0017038">
    <property type="term" value="P:protein import"/>
    <property type="evidence" value="ECO:0007669"/>
    <property type="project" value="InterPro"/>
</dbReference>
<dbReference type="InterPro" id="IPR014001">
    <property type="entry name" value="Helicase_ATP-bd"/>
</dbReference>
<dbReference type="GO" id="GO:0005886">
    <property type="term" value="C:plasma membrane"/>
    <property type="evidence" value="ECO:0007669"/>
    <property type="project" value="UniProtKB-SubCell"/>
</dbReference>
<dbReference type="EMBL" id="RGGN01000012">
    <property type="protein sequence ID" value="NCU62617.1"/>
    <property type="molecule type" value="Genomic_DNA"/>
</dbReference>
<evidence type="ECO:0000256" key="2">
    <source>
        <dbReference type="ARBA" id="ARBA00007650"/>
    </source>
</evidence>
<dbReference type="InterPro" id="IPR036266">
    <property type="entry name" value="SecA_Wing/Scaffold_sf"/>
</dbReference>
<dbReference type="InterPro" id="IPR011130">
    <property type="entry name" value="SecA_preprotein_X-link_dom"/>
</dbReference>
<dbReference type="FunFam" id="3.40.50.300:FF:000334">
    <property type="entry name" value="Protein translocase subunit SecA"/>
    <property type="match status" value="1"/>
</dbReference>
<comment type="similarity">
    <text evidence="2 14 15">Belongs to the SecA family.</text>
</comment>
<keyword evidence="10 14" id="KW-0653">Protein transport</keyword>
<feature type="domain" description="Helicase ATP-binding" evidence="17">
    <location>
        <begin position="91"/>
        <end position="250"/>
    </location>
</feature>
<dbReference type="NCBIfam" id="TIGR00963">
    <property type="entry name" value="secA"/>
    <property type="match status" value="1"/>
</dbReference>
<evidence type="ECO:0000313" key="19">
    <source>
        <dbReference type="EMBL" id="NCU62617.1"/>
    </source>
</evidence>
<keyword evidence="11 14" id="KW-1278">Translocase</keyword>
<feature type="binding site" evidence="14">
    <location>
        <position position="89"/>
    </location>
    <ligand>
        <name>ATP</name>
        <dbReference type="ChEBI" id="CHEBI:30616"/>
    </ligand>
</feature>
<evidence type="ECO:0000256" key="8">
    <source>
        <dbReference type="ARBA" id="ARBA00022833"/>
    </source>
</evidence>
<dbReference type="GO" id="GO:0065002">
    <property type="term" value="P:intracellular protein transmembrane transport"/>
    <property type="evidence" value="ECO:0007669"/>
    <property type="project" value="UniProtKB-UniRule"/>
</dbReference>
<dbReference type="PROSITE" id="PS51196">
    <property type="entry name" value="SECA_MOTOR_DEAD"/>
    <property type="match status" value="1"/>
</dbReference>
<dbReference type="GO" id="GO:0006605">
    <property type="term" value="P:protein targeting"/>
    <property type="evidence" value="ECO:0007669"/>
    <property type="project" value="UniProtKB-UniRule"/>
</dbReference>
<evidence type="ECO:0000256" key="4">
    <source>
        <dbReference type="ARBA" id="ARBA00022475"/>
    </source>
</evidence>
<keyword evidence="9 14" id="KW-0067">ATP-binding</keyword>
<dbReference type="SUPFAM" id="SSF81767">
    <property type="entry name" value="Pre-protein crosslinking domain of SecA"/>
    <property type="match status" value="1"/>
</dbReference>
<sequence>MIPGLNILKKIFKTSNERKLLEIQPLVQKINSLEPDIQKLSDEELKNKTQEFKKRIKNGENLNKILPEAFACVREASVRTTGQRHFDVQLLGGIILHQGNISEMKTGEGKTLVATLPAYLNSLTEKGVHVVTVNDYLAKRDSEWMSKIYNFLGVSVGCIINGIDDVSRKAQYECDITYGTNNEFGFDYLRDNMKYSIAEMVQRKHYFCIVDEVDSILIDEARTPLIISGPTEDNSSQYFLCNKLVNQLSKEHYDIDEKDRSALLTEKGIDFIEDKLKKINLLKGANFYDPQNLSIVHHINQSLKANMLFTKDKDYIVKDNQIYIIDEFTGRIMEGRRYSDGLHQAIEAKEGVQIQNENQTLASITFQNYFRLYEKLSGMTGTAMTEAEEFYEIYKLDVVEVPTNRPMVRKDYNDKIFRTEKEKFDAIIKQIVAANEKKQPVLIGTTSIEKSERISKILKQESIKHNVLNAKFHEQEANMGASIFYLSLQDDLMRIFGSEKIDFMLQKLGLKEGESIDHPWINKALEKAQQKVEGRNFDIRKTLLQFDDVMNDQRKVIFEQRLEVIKNPNIYNVVNDVFEEIVENLINEIRNYRENADANTKKLIKTKTERLCGTKIDENDFNSWLSKSSDEQKEFLKNHFDQRRNARITTAGDEINKDVEKRIFLQNLDYEWRSHLQYLEQLRQVIGLRGYGQKNPLDEYKRESFNLFKDLLSKIKENLIMFLINIQVTKEEKPSQPQQPTIQEKISRNAPCTCGSGKKYKNCCGALSKD</sequence>
<dbReference type="GO" id="GO:0043952">
    <property type="term" value="P:protein transport by the Sec complex"/>
    <property type="evidence" value="ECO:0007669"/>
    <property type="project" value="TreeGrafter"/>
</dbReference>
<dbReference type="GO" id="GO:0031522">
    <property type="term" value="C:cell envelope Sec protein transport complex"/>
    <property type="evidence" value="ECO:0007669"/>
    <property type="project" value="TreeGrafter"/>
</dbReference>
<keyword evidence="4 14" id="KW-1003">Cell membrane</keyword>
<dbReference type="Gene3D" id="1.10.3060.10">
    <property type="entry name" value="Helical scaffold and wing domains of SecA"/>
    <property type="match status" value="1"/>
</dbReference>
<dbReference type="PANTHER" id="PTHR30612">
    <property type="entry name" value="SECA INNER MEMBRANE COMPONENT OF SEC PROTEIN SECRETION SYSTEM"/>
    <property type="match status" value="1"/>
</dbReference>
<dbReference type="SMART" id="SM00957">
    <property type="entry name" value="SecA_DEAD"/>
    <property type="match status" value="1"/>
</dbReference>
<keyword evidence="3 14" id="KW-0813">Transport</keyword>
<dbReference type="GO" id="GO:0005524">
    <property type="term" value="F:ATP binding"/>
    <property type="evidence" value="ECO:0007669"/>
    <property type="project" value="UniProtKB-UniRule"/>
</dbReference>
<evidence type="ECO:0000256" key="5">
    <source>
        <dbReference type="ARBA" id="ARBA00022490"/>
    </source>
</evidence>
<comment type="subcellular location">
    <subcellularLocation>
        <location evidence="14">Cell membrane</location>
        <topology evidence="14">Peripheral membrane protein</topology>
        <orientation evidence="14">Cytoplasmic side</orientation>
    </subcellularLocation>
    <subcellularLocation>
        <location evidence="14">Cytoplasm</location>
    </subcellularLocation>
    <text evidence="14">Distribution is 50-50.</text>
</comment>
<dbReference type="PANTHER" id="PTHR30612:SF0">
    <property type="entry name" value="CHLOROPLAST PROTEIN-TRANSPORTING ATPASE"/>
    <property type="match status" value="1"/>
</dbReference>
<dbReference type="HAMAP" id="MF_01382">
    <property type="entry name" value="SecA"/>
    <property type="match status" value="1"/>
</dbReference>
<dbReference type="SUPFAM" id="SSF81886">
    <property type="entry name" value="Helical scaffold and wing domains of SecA"/>
    <property type="match status" value="1"/>
</dbReference>
<evidence type="ECO:0000256" key="16">
    <source>
        <dbReference type="SAM" id="Coils"/>
    </source>
</evidence>
<reference evidence="19 20" key="1">
    <citation type="submission" date="2018-10" db="EMBL/GenBank/DDBJ databases">
        <title>Iterative Subtractive Binning of Freshwater Chronoseries Metagenomes Recovers Nearly Complete Genomes from over Four Hundred Novel Species.</title>
        <authorList>
            <person name="Rodriguez-R L.M."/>
            <person name="Tsementzi D."/>
            <person name="Luo C."/>
            <person name="Konstantinidis K.T."/>
        </authorList>
    </citation>
    <scope>NUCLEOTIDE SEQUENCE [LARGE SCALE GENOMIC DNA]</scope>
    <source>
        <strain evidence="19">WB7_2B_003</strain>
    </source>
</reference>
<dbReference type="Proteomes" id="UP000572953">
    <property type="component" value="Unassembled WGS sequence"/>
</dbReference>
<accession>A0A845S7U3</accession>
<dbReference type="InterPro" id="IPR014018">
    <property type="entry name" value="SecA_motor_DEAD"/>
</dbReference>
<dbReference type="InterPro" id="IPR000185">
    <property type="entry name" value="SecA"/>
</dbReference>
<evidence type="ECO:0000256" key="13">
    <source>
        <dbReference type="ARBA" id="ARBA00023136"/>
    </source>
</evidence>
<keyword evidence="12 14" id="KW-0811">Translocation</keyword>
<dbReference type="PROSITE" id="PS51192">
    <property type="entry name" value="HELICASE_ATP_BIND_1"/>
    <property type="match status" value="1"/>
</dbReference>
<dbReference type="AlphaFoldDB" id="A0A845S7U3"/>
<gene>
    <name evidence="14 19" type="primary">secA</name>
    <name evidence="19" type="ORF">EBV78_00750</name>
</gene>
<evidence type="ECO:0000256" key="1">
    <source>
        <dbReference type="ARBA" id="ARBA00001947"/>
    </source>
</evidence>